<evidence type="ECO:0000313" key="3">
    <source>
        <dbReference type="Proteomes" id="UP000289905"/>
    </source>
</evidence>
<evidence type="ECO:0000313" key="2">
    <source>
        <dbReference type="EMBL" id="AVN97893.1"/>
    </source>
</evidence>
<keyword evidence="1" id="KW-0812">Transmembrane</keyword>
<dbReference type="KEGG" id="vg:41701981"/>
<dbReference type="Proteomes" id="UP000289905">
    <property type="component" value="Segment"/>
</dbReference>
<keyword evidence="3" id="KW-1185">Reference proteome</keyword>
<organism evidence="2">
    <name type="scientific">Camellia chlorotic dwarf-associated virus</name>
    <dbReference type="NCBI Taxonomy" id="2122733"/>
    <lineage>
        <taxon>Viruses</taxon>
        <taxon>Monodnaviria</taxon>
        <taxon>Shotokuvirae</taxon>
        <taxon>Cressdnaviricota</taxon>
        <taxon>Repensiviricetes</taxon>
        <taxon>Geplafuvirales</taxon>
        <taxon>Geminiviridae</taxon>
        <taxon>Citlodavirus</taxon>
        <taxon>Citlodavirus camelliae</taxon>
    </lineage>
</organism>
<protein>
    <submittedName>
        <fullName evidence="2">Uncharacterized protein</fullName>
    </submittedName>
</protein>
<dbReference type="GeneID" id="41701981"/>
<feature type="transmembrane region" description="Helical" evidence="1">
    <location>
        <begin position="35"/>
        <end position="59"/>
    </location>
</feature>
<name>A0A2P1JHG8_9GEMI</name>
<keyword evidence="1" id="KW-1133">Transmembrane helix</keyword>
<dbReference type="EMBL" id="MG452759">
    <property type="protein sequence ID" value="AVN97893.1"/>
    <property type="molecule type" value="Genomic_DNA"/>
</dbReference>
<proteinExistence type="predicted"/>
<keyword evidence="1" id="KW-0472">Membrane</keyword>
<evidence type="ECO:0000256" key="1">
    <source>
        <dbReference type="SAM" id="Phobius"/>
    </source>
</evidence>
<dbReference type="RefSeq" id="YP_009553588.1">
    <property type="nucleotide sequence ID" value="NC_040817.1"/>
</dbReference>
<accession>A0A2P1JHG8</accession>
<reference evidence="2" key="1">
    <citation type="journal article" date="2018" name="Arch. Virol.">
        <title>Discovery of a novel geminivirus associated with camellia chlorotic dwarf disease.</title>
        <authorList>
            <person name="Zhang S."/>
            <person name="Shen P."/>
            <person name="Li M."/>
            <person name="Tian X."/>
            <person name="Zhou C."/>
            <person name="Cao M."/>
        </authorList>
    </citation>
    <scope>NUCLEOTIDE SEQUENCE [LARGE SCALE GENOMIC DNA]</scope>
    <source>
        <strain evidence="2">Ca-1</strain>
    </source>
</reference>
<sequence>MFRVRHVLLAISKLWVFELKYMEKIFGDTESENKVLFALCILFIIYGLVCNVVFCYGGFTRKYMGPSIYVLREVSDGGVECCSSCPSVNPGGYADGEVGISRKKLPEC</sequence>